<dbReference type="GO" id="GO:0005737">
    <property type="term" value="C:cytoplasm"/>
    <property type="evidence" value="ECO:0007669"/>
    <property type="project" value="InterPro"/>
</dbReference>
<dbReference type="GeneID" id="38120521"/>
<protein>
    <recommendedName>
        <fullName evidence="3">Protein-arginine deiminase C-terminal domain-containing protein</fullName>
    </recommendedName>
</protein>
<feature type="compositionally biased region" description="Polar residues" evidence="1">
    <location>
        <begin position="323"/>
        <end position="338"/>
    </location>
</feature>
<dbReference type="PANTHER" id="PTHR10837">
    <property type="entry name" value="PEPTIDYLARGININE DEIMINASE"/>
    <property type="match status" value="1"/>
</dbReference>
<feature type="signal peptide" evidence="2">
    <location>
        <begin position="1"/>
        <end position="26"/>
    </location>
</feature>
<dbReference type="STRING" id="1810919.A0A3D8QN10"/>
<dbReference type="AlphaFoldDB" id="A0A3D8QN10"/>
<dbReference type="GO" id="GO:0005509">
    <property type="term" value="F:calcium ion binding"/>
    <property type="evidence" value="ECO:0007669"/>
    <property type="project" value="InterPro"/>
</dbReference>
<dbReference type="InterPro" id="IPR036556">
    <property type="entry name" value="PAD_central_sf"/>
</dbReference>
<dbReference type="SUPFAM" id="SSF110083">
    <property type="entry name" value="Peptidylarginine deiminase Pad4, middle domain"/>
    <property type="match status" value="1"/>
</dbReference>
<feature type="region of interest" description="Disordered" evidence="1">
    <location>
        <begin position="313"/>
        <end position="338"/>
    </location>
</feature>
<sequence>MIYHRHLAACLLLGLAAASLHPDIRADTNRDGLVDIDGDSDVDAKAIWTDTRGAIFLPNVGDKYRRCPREDLAGIPLSDSELAACNDASGDYLLAPEYVAPLRTVPMVNISDSMFAHIYATPRAASERVRIFVLEDEADPEAPASWAFVDPQLNFNASQLRAGLILGIDGREFVTDSQIWDGTVTINFNVHDLLDPATNASDAVALKVAPILTHHPLQPMQQLITAAATKSVPAQPYFIEQLDAARESAGIEAPLLLLKTAGDIWAQDILEPAYASMPGPNGAISLRIMLRSAQGNRDSARQLFEQLRGPGVGVWQPSPQPGNPNASDASFAASGQGSHPVNALGNLETTPPYTSTSGVTYKAGRIIQGTHFDQLPAQSVRSLIAGQGVQNTLYLEAGWLKVGHVDEFVQFVPYDNSLGFTIAIASPDAALRILRETQTQGHGHTNALSYDPNTQTQRPFFQAHIPSTPIPVNLTVDALLADPAFLDANTYAQTHLAANLAILLAEIPLAVEDIIHVPVLYHDPASASHDSNSTPEFNESTQVPPYSPAPPVPPGEHELLTFYPSAVNGIVLGSQSGYIAPNPFGPVVDGVDVIRRGVEAAYARAGMGVIFIDDFYSHHLGAGDVHCGSNALRAVEGEWWV</sequence>
<evidence type="ECO:0000256" key="1">
    <source>
        <dbReference type="SAM" id="MobiDB-lite"/>
    </source>
</evidence>
<reference evidence="4 5" key="1">
    <citation type="journal article" date="2018" name="IMA Fungus">
        <title>IMA Genome-F 9: Draft genome sequence of Annulohypoxylon stygium, Aspergillus mulundensis, Berkeleyomyces basicola (syn. Thielaviopsis basicola), Ceratocystis smalleyi, two Cercospora beticola strains, Coleophoma cylindrospora, Fusarium fracticaudum, Phialophora cf. hyalina, and Morchella septimelata.</title>
        <authorList>
            <person name="Wingfield B.D."/>
            <person name="Bills G.F."/>
            <person name="Dong Y."/>
            <person name="Huang W."/>
            <person name="Nel W.J."/>
            <person name="Swalarsk-Parry B.S."/>
            <person name="Vaghefi N."/>
            <person name="Wilken P.M."/>
            <person name="An Z."/>
            <person name="de Beer Z.W."/>
            <person name="De Vos L."/>
            <person name="Chen L."/>
            <person name="Duong T.A."/>
            <person name="Gao Y."/>
            <person name="Hammerbacher A."/>
            <person name="Kikkert J.R."/>
            <person name="Li Y."/>
            <person name="Li H."/>
            <person name="Li K."/>
            <person name="Li Q."/>
            <person name="Liu X."/>
            <person name="Ma X."/>
            <person name="Naidoo K."/>
            <person name="Pethybridge S.J."/>
            <person name="Sun J."/>
            <person name="Steenkamp E.T."/>
            <person name="van der Nest M.A."/>
            <person name="van Wyk S."/>
            <person name="Wingfield M.J."/>
            <person name="Xiong C."/>
            <person name="Yue Q."/>
            <person name="Zhang X."/>
        </authorList>
    </citation>
    <scope>NUCLEOTIDE SEQUENCE [LARGE SCALE GENOMIC DNA]</scope>
    <source>
        <strain evidence="4 5">DSM 5745</strain>
    </source>
</reference>
<evidence type="ECO:0000259" key="3">
    <source>
        <dbReference type="Pfam" id="PF03068"/>
    </source>
</evidence>
<dbReference type="Pfam" id="PF03068">
    <property type="entry name" value="PAD"/>
    <property type="match status" value="1"/>
</dbReference>
<keyword evidence="2" id="KW-0732">Signal</keyword>
<dbReference type="Proteomes" id="UP000256690">
    <property type="component" value="Unassembled WGS sequence"/>
</dbReference>
<proteinExistence type="predicted"/>
<feature type="chain" id="PRO_5017731181" description="Protein-arginine deiminase C-terminal domain-containing protein" evidence="2">
    <location>
        <begin position="27"/>
        <end position="641"/>
    </location>
</feature>
<name>A0A3D8QN10_9EURO</name>
<evidence type="ECO:0000313" key="4">
    <source>
        <dbReference type="EMBL" id="RDW63040.1"/>
    </source>
</evidence>
<feature type="region of interest" description="Disordered" evidence="1">
    <location>
        <begin position="526"/>
        <end position="551"/>
    </location>
</feature>
<dbReference type="EMBL" id="PVWQ01000015">
    <property type="protein sequence ID" value="RDW63040.1"/>
    <property type="molecule type" value="Genomic_DNA"/>
</dbReference>
<gene>
    <name evidence="4" type="ORF">DSM5745_10151</name>
</gene>
<organism evidence="4 5">
    <name type="scientific">Aspergillus mulundensis</name>
    <dbReference type="NCBI Taxonomy" id="1810919"/>
    <lineage>
        <taxon>Eukaryota</taxon>
        <taxon>Fungi</taxon>
        <taxon>Dikarya</taxon>
        <taxon>Ascomycota</taxon>
        <taxon>Pezizomycotina</taxon>
        <taxon>Eurotiomycetes</taxon>
        <taxon>Eurotiomycetidae</taxon>
        <taxon>Eurotiales</taxon>
        <taxon>Aspergillaceae</taxon>
        <taxon>Aspergillus</taxon>
        <taxon>Aspergillus subgen. Nidulantes</taxon>
    </lineage>
</organism>
<dbReference type="OrthoDB" id="5102063at2759"/>
<keyword evidence="5" id="KW-1185">Reference proteome</keyword>
<dbReference type="SUPFAM" id="SSF55909">
    <property type="entry name" value="Pentein"/>
    <property type="match status" value="1"/>
</dbReference>
<dbReference type="GO" id="GO:0004668">
    <property type="term" value="F:protein-arginine deiminase activity"/>
    <property type="evidence" value="ECO:0007669"/>
    <property type="project" value="InterPro"/>
</dbReference>
<evidence type="ECO:0000313" key="5">
    <source>
        <dbReference type="Proteomes" id="UP000256690"/>
    </source>
</evidence>
<dbReference type="PANTHER" id="PTHR10837:SF8">
    <property type="entry name" value="PROTEIN-ARGININE DEIMINASE"/>
    <property type="match status" value="1"/>
</dbReference>
<dbReference type="Gene3D" id="3.75.10.10">
    <property type="entry name" value="L-arginine/glycine Amidinotransferase, Chain A"/>
    <property type="match status" value="1"/>
</dbReference>
<feature type="compositionally biased region" description="Polar residues" evidence="1">
    <location>
        <begin position="528"/>
        <end position="543"/>
    </location>
</feature>
<evidence type="ECO:0000256" key="2">
    <source>
        <dbReference type="SAM" id="SignalP"/>
    </source>
</evidence>
<dbReference type="InterPro" id="IPR013530">
    <property type="entry name" value="PAD_C"/>
</dbReference>
<dbReference type="RefSeq" id="XP_026599229.1">
    <property type="nucleotide sequence ID" value="XM_026752167.1"/>
</dbReference>
<feature type="domain" description="Protein-arginine deiminase C-terminal" evidence="3">
    <location>
        <begin position="200"/>
        <end position="640"/>
    </location>
</feature>
<comment type="caution">
    <text evidence="4">The sequence shown here is derived from an EMBL/GenBank/DDBJ whole genome shotgun (WGS) entry which is preliminary data.</text>
</comment>
<dbReference type="InterPro" id="IPR004303">
    <property type="entry name" value="PAD"/>
</dbReference>
<accession>A0A3D8QN10</accession>